<dbReference type="GO" id="GO:0043565">
    <property type="term" value="F:sequence-specific DNA binding"/>
    <property type="evidence" value="ECO:0007669"/>
    <property type="project" value="InterPro"/>
</dbReference>
<evidence type="ECO:0000313" key="5">
    <source>
        <dbReference type="EMBL" id="MXV50284.1"/>
    </source>
</evidence>
<dbReference type="InterPro" id="IPR018060">
    <property type="entry name" value="HTH_AraC"/>
</dbReference>
<dbReference type="Pfam" id="PF20240">
    <property type="entry name" value="DUF6597"/>
    <property type="match status" value="1"/>
</dbReference>
<evidence type="ECO:0000259" key="4">
    <source>
        <dbReference type="PROSITE" id="PS01124"/>
    </source>
</evidence>
<keyword evidence="1" id="KW-0805">Transcription regulation</keyword>
<dbReference type="PROSITE" id="PS00041">
    <property type="entry name" value="HTH_ARAC_FAMILY_1"/>
    <property type="match status" value="1"/>
</dbReference>
<dbReference type="GO" id="GO:0003700">
    <property type="term" value="F:DNA-binding transcription factor activity"/>
    <property type="evidence" value="ECO:0007669"/>
    <property type="project" value="InterPro"/>
</dbReference>
<dbReference type="AlphaFoldDB" id="A0A7K1Y6T4"/>
<sequence length="286" mass="32962">MLFLQSAPHPALRKYIEQYLYHSFHTSILPSLEQRFLPYDRPAVSFFLGPVQLQHDREHLSGPISAKGQSAFAYYNALTTSANTFHFKGNEQVQVIIIQFKPVGFSALFRRDMAELTNQLPDFSLITGASEGFMFLERLVEAKDFAAQVSVLNDFFLVRLCSERYDYGQIREACRKLIVTDGLINMKDLAWHTNMSLRTLERKFTEQVGVTPKVYARIKRLHHALALMNHADPWALKEIVYHCGYYDPAHFNKEFQTFSLQSPSTFCAPEYQLYNQVILNSNLAAF</sequence>
<dbReference type="InterPro" id="IPR046532">
    <property type="entry name" value="DUF6597"/>
</dbReference>
<dbReference type="SMART" id="SM00342">
    <property type="entry name" value="HTH_ARAC"/>
    <property type="match status" value="1"/>
</dbReference>
<dbReference type="PANTHER" id="PTHR46796">
    <property type="entry name" value="HTH-TYPE TRANSCRIPTIONAL ACTIVATOR RHAS-RELATED"/>
    <property type="match status" value="1"/>
</dbReference>
<keyword evidence="3" id="KW-0804">Transcription</keyword>
<evidence type="ECO:0000313" key="6">
    <source>
        <dbReference type="Proteomes" id="UP000466586"/>
    </source>
</evidence>
<organism evidence="5 6">
    <name type="scientific">Hufsiella arboris</name>
    <dbReference type="NCBI Taxonomy" id="2695275"/>
    <lineage>
        <taxon>Bacteria</taxon>
        <taxon>Pseudomonadati</taxon>
        <taxon>Bacteroidota</taxon>
        <taxon>Sphingobacteriia</taxon>
        <taxon>Sphingobacteriales</taxon>
        <taxon>Sphingobacteriaceae</taxon>
        <taxon>Hufsiella</taxon>
    </lineage>
</organism>
<reference evidence="5 6" key="1">
    <citation type="submission" date="2019-11" db="EMBL/GenBank/DDBJ databases">
        <title>Pedobacter sp. HMF7647 Genome sequencing and assembly.</title>
        <authorList>
            <person name="Kang H."/>
            <person name="Kim H."/>
            <person name="Joh K."/>
        </authorList>
    </citation>
    <scope>NUCLEOTIDE SEQUENCE [LARGE SCALE GENOMIC DNA]</scope>
    <source>
        <strain evidence="5 6">HMF7647</strain>
    </source>
</reference>
<dbReference type="InterPro" id="IPR018062">
    <property type="entry name" value="HTH_AraC-typ_CS"/>
</dbReference>
<name>A0A7K1Y6T4_9SPHI</name>
<proteinExistence type="predicted"/>
<dbReference type="Pfam" id="PF12833">
    <property type="entry name" value="HTH_18"/>
    <property type="match status" value="1"/>
</dbReference>
<accession>A0A7K1Y6T4</accession>
<comment type="caution">
    <text evidence="5">The sequence shown here is derived from an EMBL/GenBank/DDBJ whole genome shotgun (WGS) entry which is preliminary data.</text>
</comment>
<evidence type="ECO:0000256" key="2">
    <source>
        <dbReference type="ARBA" id="ARBA00023125"/>
    </source>
</evidence>
<keyword evidence="6" id="KW-1185">Reference proteome</keyword>
<evidence type="ECO:0000256" key="1">
    <source>
        <dbReference type="ARBA" id="ARBA00023015"/>
    </source>
</evidence>
<protein>
    <submittedName>
        <fullName evidence="5">Helix-turn-helix domain-containing protein</fullName>
    </submittedName>
</protein>
<dbReference type="EMBL" id="WVHT01000002">
    <property type="protein sequence ID" value="MXV50284.1"/>
    <property type="molecule type" value="Genomic_DNA"/>
</dbReference>
<gene>
    <name evidence="5" type="ORF">GS399_04815</name>
</gene>
<keyword evidence="2" id="KW-0238">DNA-binding</keyword>
<feature type="domain" description="HTH araC/xylS-type" evidence="4">
    <location>
        <begin position="168"/>
        <end position="269"/>
    </location>
</feature>
<dbReference type="InterPro" id="IPR050204">
    <property type="entry name" value="AraC_XylS_family_regulators"/>
</dbReference>
<dbReference type="Proteomes" id="UP000466586">
    <property type="component" value="Unassembled WGS sequence"/>
</dbReference>
<dbReference type="PANTHER" id="PTHR46796:SF13">
    <property type="entry name" value="HTH-TYPE TRANSCRIPTIONAL ACTIVATOR RHAS"/>
    <property type="match status" value="1"/>
</dbReference>
<evidence type="ECO:0000256" key="3">
    <source>
        <dbReference type="ARBA" id="ARBA00023163"/>
    </source>
</evidence>
<dbReference type="RefSeq" id="WP_160843463.1">
    <property type="nucleotide sequence ID" value="NZ_WVHT01000002.1"/>
</dbReference>
<dbReference type="Gene3D" id="1.10.10.60">
    <property type="entry name" value="Homeodomain-like"/>
    <property type="match status" value="1"/>
</dbReference>
<dbReference type="PROSITE" id="PS01124">
    <property type="entry name" value="HTH_ARAC_FAMILY_2"/>
    <property type="match status" value="1"/>
</dbReference>